<protein>
    <submittedName>
        <fullName evidence="2">RNA-dependent RNA polymerase 2</fullName>
    </submittedName>
</protein>
<dbReference type="AlphaFoldDB" id="A0ABD1PDJ7"/>
<dbReference type="SUPFAM" id="SSF54928">
    <property type="entry name" value="RNA-binding domain, RBD"/>
    <property type="match status" value="1"/>
</dbReference>
<organism evidence="2 3">
    <name type="scientific">Abeliophyllum distichum</name>
    <dbReference type="NCBI Taxonomy" id="126358"/>
    <lineage>
        <taxon>Eukaryota</taxon>
        <taxon>Viridiplantae</taxon>
        <taxon>Streptophyta</taxon>
        <taxon>Embryophyta</taxon>
        <taxon>Tracheophyta</taxon>
        <taxon>Spermatophyta</taxon>
        <taxon>Magnoliopsida</taxon>
        <taxon>eudicotyledons</taxon>
        <taxon>Gunneridae</taxon>
        <taxon>Pentapetalae</taxon>
        <taxon>asterids</taxon>
        <taxon>lamiids</taxon>
        <taxon>Lamiales</taxon>
        <taxon>Oleaceae</taxon>
        <taxon>Forsythieae</taxon>
        <taxon>Abeliophyllum</taxon>
    </lineage>
</organism>
<evidence type="ECO:0000259" key="1">
    <source>
        <dbReference type="Pfam" id="PF26250"/>
    </source>
</evidence>
<evidence type="ECO:0000313" key="3">
    <source>
        <dbReference type="Proteomes" id="UP001604336"/>
    </source>
</evidence>
<feature type="domain" description="RDR1/2-like RRM" evidence="1">
    <location>
        <begin position="8"/>
        <end position="91"/>
    </location>
</feature>
<dbReference type="Proteomes" id="UP001604336">
    <property type="component" value="Unassembled WGS sequence"/>
</dbReference>
<keyword evidence="2" id="KW-0696">RNA-directed RNA polymerase</keyword>
<dbReference type="Pfam" id="PF26250">
    <property type="entry name" value="RRM_RdRP1_2"/>
    <property type="match status" value="1"/>
</dbReference>
<dbReference type="InterPro" id="IPR058763">
    <property type="entry name" value="RRM_RDR1/2-like"/>
</dbReference>
<reference evidence="3" key="1">
    <citation type="submission" date="2024-07" db="EMBL/GenBank/DDBJ databases">
        <title>Two chromosome-level genome assemblies of Korean endemic species Abeliophyllum distichum and Forsythia ovata (Oleaceae).</title>
        <authorList>
            <person name="Jang H."/>
        </authorList>
    </citation>
    <scope>NUCLEOTIDE SEQUENCE [LARGE SCALE GENOMIC DNA]</scope>
</reference>
<keyword evidence="3" id="KW-1185">Reference proteome</keyword>
<dbReference type="InterPro" id="IPR035979">
    <property type="entry name" value="RBD_domain_sf"/>
</dbReference>
<sequence length="101" mass="11758">MEERQTLTVRVLNISQTAIAKELFTFLESTLGKGTIFACEDFTEYNKWKSRGHGRVRFDTLEAENQALLLSQQKKLFFRGSHLSLFLAFDDIISRQLEQKK</sequence>
<comment type="caution">
    <text evidence="2">The sequence shown here is derived from an EMBL/GenBank/DDBJ whole genome shotgun (WGS) entry which is preliminary data.</text>
</comment>
<gene>
    <name evidence="2" type="ORF">Adt_45394</name>
</gene>
<keyword evidence="2" id="KW-0808">Transferase</keyword>
<dbReference type="EMBL" id="JBFOLK010000014">
    <property type="protein sequence ID" value="KAL2461974.1"/>
    <property type="molecule type" value="Genomic_DNA"/>
</dbReference>
<name>A0ABD1PDJ7_9LAMI</name>
<accession>A0ABD1PDJ7</accession>
<proteinExistence type="predicted"/>
<keyword evidence="2" id="KW-0548">Nucleotidyltransferase</keyword>
<evidence type="ECO:0000313" key="2">
    <source>
        <dbReference type="EMBL" id="KAL2461974.1"/>
    </source>
</evidence>
<dbReference type="GO" id="GO:0003968">
    <property type="term" value="F:RNA-directed RNA polymerase activity"/>
    <property type="evidence" value="ECO:0007669"/>
    <property type="project" value="UniProtKB-KW"/>
</dbReference>